<evidence type="ECO:0000256" key="2">
    <source>
        <dbReference type="ARBA" id="ARBA00012528"/>
    </source>
</evidence>
<dbReference type="CDD" id="cd01949">
    <property type="entry name" value="GGDEF"/>
    <property type="match status" value="1"/>
</dbReference>
<reference evidence="5 6" key="1">
    <citation type="submission" date="2020-11" db="EMBL/GenBank/DDBJ databases">
        <title>Complete genome sequence for Salinimonas sp. strain G2-b.</title>
        <authorList>
            <person name="Park S.-J."/>
        </authorList>
    </citation>
    <scope>NUCLEOTIDE SEQUENCE [LARGE SCALE GENOMIC DNA]</scope>
    <source>
        <strain evidence="5 6">G2-b</strain>
    </source>
</reference>
<sequence length="493" mass="55224">MTQDYAVILKQLPVCLIFKPVNTDTYGVSDEFRRQFEVTSTDCLAHFLFFNAFTGAAITGPDSPLVVAEQAQDLCQRVHIVVGTKRYTCIFRSSYAGDEQQHYLVIRVDIDDVQDMEARTVNSSLASHLSFSMLLSSISTQLINATFDQTDALIEQSLGSFGQFFNADRCYLFRFSADKRKMDNTHEWVAPGVVPYKDELQQIPLEQLPYFEAAIKADMVFKIDDVQTLPAEASLEKAEFEREGIRAVLCVAVYLNDDLFGFIGCDMLSNVHHWRHYEVRYLKLIGEMVSETLISVNNRRSLQLLQKELLEANKALEKQVNIDGLTGIANRRLFDMSLARDWSNAQFNRLPLSLMIIDVDFFKRYNDTYGHVSGDEALQKIAQAINATTRTQGGLTARYGGEEFAVILPSKTEQTCFVVAQHILEAVRSLNIAFSGNESLGVVTVSIGCASTTQKASETIPKLIKRADDALYQAKSSGRNQVSFATAKVRCPA</sequence>
<feature type="domain" description="GGDEF" evidence="4">
    <location>
        <begin position="350"/>
        <end position="487"/>
    </location>
</feature>
<evidence type="ECO:0000256" key="1">
    <source>
        <dbReference type="ARBA" id="ARBA00001946"/>
    </source>
</evidence>
<accession>A0A7S9DWL3</accession>
<dbReference type="EMBL" id="CP064795">
    <property type="protein sequence ID" value="QPG05264.1"/>
    <property type="molecule type" value="Genomic_DNA"/>
</dbReference>
<dbReference type="EC" id="2.7.7.65" evidence="2"/>
<dbReference type="InterPro" id="IPR029787">
    <property type="entry name" value="Nucleotide_cyclase"/>
</dbReference>
<dbReference type="GO" id="GO:1902201">
    <property type="term" value="P:negative regulation of bacterial-type flagellum-dependent cell motility"/>
    <property type="evidence" value="ECO:0007669"/>
    <property type="project" value="TreeGrafter"/>
</dbReference>
<dbReference type="SMART" id="SM00267">
    <property type="entry name" value="GGDEF"/>
    <property type="match status" value="1"/>
</dbReference>
<dbReference type="InterPro" id="IPR003018">
    <property type="entry name" value="GAF"/>
</dbReference>
<dbReference type="Gene3D" id="3.30.450.40">
    <property type="match status" value="1"/>
</dbReference>
<dbReference type="SUPFAM" id="SSF55073">
    <property type="entry name" value="Nucleotide cyclase"/>
    <property type="match status" value="1"/>
</dbReference>
<dbReference type="GO" id="GO:0052621">
    <property type="term" value="F:diguanylate cyclase activity"/>
    <property type="evidence" value="ECO:0007669"/>
    <property type="project" value="UniProtKB-EC"/>
</dbReference>
<dbReference type="AlphaFoldDB" id="A0A7S9DWL3"/>
<dbReference type="PANTHER" id="PTHR45138">
    <property type="entry name" value="REGULATORY COMPONENTS OF SENSORY TRANSDUCTION SYSTEM"/>
    <property type="match status" value="1"/>
</dbReference>
<dbReference type="RefSeq" id="WP_195810355.1">
    <property type="nucleotide sequence ID" value="NZ_CP064795.1"/>
</dbReference>
<dbReference type="PANTHER" id="PTHR45138:SF9">
    <property type="entry name" value="DIGUANYLATE CYCLASE DGCM-RELATED"/>
    <property type="match status" value="1"/>
</dbReference>
<comment type="catalytic activity">
    <reaction evidence="3">
        <text>2 GTP = 3',3'-c-di-GMP + 2 diphosphate</text>
        <dbReference type="Rhea" id="RHEA:24898"/>
        <dbReference type="ChEBI" id="CHEBI:33019"/>
        <dbReference type="ChEBI" id="CHEBI:37565"/>
        <dbReference type="ChEBI" id="CHEBI:58805"/>
        <dbReference type="EC" id="2.7.7.65"/>
    </reaction>
</comment>
<dbReference type="SUPFAM" id="SSF55781">
    <property type="entry name" value="GAF domain-like"/>
    <property type="match status" value="1"/>
</dbReference>
<protein>
    <recommendedName>
        <fullName evidence="2">diguanylate cyclase</fullName>
        <ecNumber evidence="2">2.7.7.65</ecNumber>
    </recommendedName>
</protein>
<evidence type="ECO:0000313" key="5">
    <source>
        <dbReference type="EMBL" id="QPG05264.1"/>
    </source>
</evidence>
<gene>
    <name evidence="5" type="ORF">IT774_14275</name>
</gene>
<dbReference type="InterPro" id="IPR043128">
    <property type="entry name" value="Rev_trsase/Diguanyl_cyclase"/>
</dbReference>
<dbReference type="Gene3D" id="3.30.70.270">
    <property type="match status" value="1"/>
</dbReference>
<name>A0A7S9DWL3_9ALTE</name>
<dbReference type="KEGG" id="smaa:IT774_14275"/>
<proteinExistence type="predicted"/>
<comment type="cofactor">
    <cofactor evidence="1">
        <name>Mg(2+)</name>
        <dbReference type="ChEBI" id="CHEBI:18420"/>
    </cofactor>
</comment>
<evidence type="ECO:0000259" key="4">
    <source>
        <dbReference type="PROSITE" id="PS50887"/>
    </source>
</evidence>
<dbReference type="Pfam" id="PF01590">
    <property type="entry name" value="GAF"/>
    <property type="match status" value="1"/>
</dbReference>
<dbReference type="FunFam" id="3.30.70.270:FF:000001">
    <property type="entry name" value="Diguanylate cyclase domain protein"/>
    <property type="match status" value="1"/>
</dbReference>
<dbReference type="NCBIfam" id="TIGR00254">
    <property type="entry name" value="GGDEF"/>
    <property type="match status" value="1"/>
</dbReference>
<dbReference type="GO" id="GO:0005886">
    <property type="term" value="C:plasma membrane"/>
    <property type="evidence" value="ECO:0007669"/>
    <property type="project" value="TreeGrafter"/>
</dbReference>
<dbReference type="InterPro" id="IPR050469">
    <property type="entry name" value="Diguanylate_Cyclase"/>
</dbReference>
<dbReference type="GO" id="GO:0043709">
    <property type="term" value="P:cell adhesion involved in single-species biofilm formation"/>
    <property type="evidence" value="ECO:0007669"/>
    <property type="project" value="TreeGrafter"/>
</dbReference>
<evidence type="ECO:0000313" key="6">
    <source>
        <dbReference type="Proteomes" id="UP000595095"/>
    </source>
</evidence>
<dbReference type="SMART" id="SM00065">
    <property type="entry name" value="GAF"/>
    <property type="match status" value="1"/>
</dbReference>
<dbReference type="Pfam" id="PF00990">
    <property type="entry name" value="GGDEF"/>
    <property type="match status" value="1"/>
</dbReference>
<dbReference type="InterPro" id="IPR029016">
    <property type="entry name" value="GAF-like_dom_sf"/>
</dbReference>
<dbReference type="Proteomes" id="UP000595095">
    <property type="component" value="Chromosome"/>
</dbReference>
<keyword evidence="6" id="KW-1185">Reference proteome</keyword>
<organism evidence="5 6">
    <name type="scientific">Salinimonas marina</name>
    <dbReference type="NCBI Taxonomy" id="2785918"/>
    <lineage>
        <taxon>Bacteria</taxon>
        <taxon>Pseudomonadati</taxon>
        <taxon>Pseudomonadota</taxon>
        <taxon>Gammaproteobacteria</taxon>
        <taxon>Alteromonadales</taxon>
        <taxon>Alteromonadaceae</taxon>
        <taxon>Alteromonas/Salinimonas group</taxon>
        <taxon>Salinimonas</taxon>
    </lineage>
</organism>
<evidence type="ECO:0000256" key="3">
    <source>
        <dbReference type="ARBA" id="ARBA00034247"/>
    </source>
</evidence>
<dbReference type="PROSITE" id="PS50887">
    <property type="entry name" value="GGDEF"/>
    <property type="match status" value="1"/>
</dbReference>
<dbReference type="InterPro" id="IPR000160">
    <property type="entry name" value="GGDEF_dom"/>
</dbReference>